<name>A0ABX3TC35_9MYCO</name>
<accession>A0ABX3TC35</accession>
<organism evidence="1 2">
    <name type="scientific">Mycobacterium timonense</name>
    <dbReference type="NCBI Taxonomy" id="701043"/>
    <lineage>
        <taxon>Bacteria</taxon>
        <taxon>Bacillati</taxon>
        <taxon>Actinomycetota</taxon>
        <taxon>Actinomycetes</taxon>
        <taxon>Mycobacteriales</taxon>
        <taxon>Mycobacteriaceae</taxon>
        <taxon>Mycobacterium</taxon>
        <taxon>Mycobacterium avium complex (MAC)</taxon>
    </lineage>
</organism>
<comment type="caution">
    <text evidence="1">The sequence shown here is derived from an EMBL/GenBank/DDBJ whole genome shotgun (WGS) entry which is preliminary data.</text>
</comment>
<protein>
    <submittedName>
        <fullName evidence="1">Uncharacterized protein</fullName>
    </submittedName>
</protein>
<dbReference type="EMBL" id="MVIL01000950">
    <property type="protein sequence ID" value="ORB75974.1"/>
    <property type="molecule type" value="Genomic_DNA"/>
</dbReference>
<evidence type="ECO:0000313" key="2">
    <source>
        <dbReference type="Proteomes" id="UP000192847"/>
    </source>
</evidence>
<proteinExistence type="predicted"/>
<reference evidence="1 2" key="1">
    <citation type="submission" date="2017-02" db="EMBL/GenBank/DDBJ databases">
        <title>The new phylogeny of genus Mycobacterium.</title>
        <authorList>
            <person name="Tortoli E."/>
            <person name="Trovato A."/>
            <person name="Cirillo D.M."/>
        </authorList>
    </citation>
    <scope>NUCLEOTIDE SEQUENCE [LARGE SCALE GENOMIC DNA]</scope>
    <source>
        <strain evidence="1 2">CCUG 56329</strain>
    </source>
</reference>
<evidence type="ECO:0000313" key="1">
    <source>
        <dbReference type="EMBL" id="ORB75974.1"/>
    </source>
</evidence>
<gene>
    <name evidence="1" type="ORF">BST46_30595</name>
</gene>
<feature type="non-terminal residue" evidence="1">
    <location>
        <position position="1"/>
    </location>
</feature>
<keyword evidence="2" id="KW-1185">Reference proteome</keyword>
<dbReference type="Proteomes" id="UP000192847">
    <property type="component" value="Unassembled WGS sequence"/>
</dbReference>
<dbReference type="RefSeq" id="WP_083188008.1">
    <property type="nucleotide sequence ID" value="NZ_MVIL01000950.1"/>
</dbReference>
<sequence length="69" mass="7748">DDVVVDCEGAVWVHGHDRRGWRYFAVTGEAQPALSFDEFTTLPANYEPYTVLDTAASHAIRRSLSHLDD</sequence>